<keyword evidence="3" id="KW-0378">Hydrolase</keyword>
<evidence type="ECO:0000313" key="6">
    <source>
        <dbReference type="EMBL" id="GJM65054.1"/>
    </source>
</evidence>
<dbReference type="AlphaFoldDB" id="A0AAN4W3I5"/>
<dbReference type="CDD" id="cd16027">
    <property type="entry name" value="SGSH"/>
    <property type="match status" value="1"/>
</dbReference>
<dbReference type="InterPro" id="IPR016024">
    <property type="entry name" value="ARM-type_fold"/>
</dbReference>
<dbReference type="Gene3D" id="3.40.720.10">
    <property type="entry name" value="Alkaline Phosphatase, subunit A"/>
    <property type="match status" value="1"/>
</dbReference>
<sequence>MLNYILATLFLSISPWKSEPTPPPNIVWVVMEDMSPQFFTPYGNAVTKTPVIDSLINQGTRFDAAFSTGAVCSPSRYAIITGTRTNAYGTGHHRSAYPVPKDLKPFPYYLKQAGYHTSNNSKRDYNNADAWRMTKEAWVESSGTAGWWNRKENQPFFSVFNFNNCHQSRTFTNPYDDYKERILDHLAPDEILADADIILPDFYKDTPELRKELARTYNALKKTDNEIDTLISRLHQEELISSTIIFVYADHGGGGLRSKSHGLALGHQVPMAVIVPKAYKHLNPFKNKKSTNQPVTFEDFGPTILALAGVEIPEHMTGKPFLGKPAEAQQYAFSSVDRSGESINLTRSVSDGRYHYTRNFYPNRPEYSWQKYFDYSMSRQLIRAYEKEGSLNEVQSNPFGIRPQEMLYDLKTDTWQTNNLAQNPAYAKTLAKLSEALDEKLLAMKDVHFLPEYMLDSISKKTTPFDYKNSEAYNFEPIYKMAKLVGAGEEVLATQLEGLKSSDPLVRYWAILGLSSQNEKLLTANQQALQKVLVDDFAPVSIIAASVLYKANGAVEAEKVLKQFMRHENPHLVHQTIQEIIYMPKEKALAFAEEVKDLSGKKVDGLVSESLDIYKHICFNEPLYYQHHW</sequence>
<keyword evidence="4" id="KW-0106">Calcium</keyword>
<dbReference type="PANTHER" id="PTHR42693:SF53">
    <property type="entry name" value="ENDO-4-O-SULFATASE"/>
    <property type="match status" value="1"/>
</dbReference>
<dbReference type="InterPro" id="IPR000917">
    <property type="entry name" value="Sulfatase_N"/>
</dbReference>
<evidence type="ECO:0000256" key="3">
    <source>
        <dbReference type="ARBA" id="ARBA00022801"/>
    </source>
</evidence>
<dbReference type="InterPro" id="IPR050738">
    <property type="entry name" value="Sulfatase"/>
</dbReference>
<dbReference type="PROSITE" id="PS00523">
    <property type="entry name" value="SULFATASE_1"/>
    <property type="match status" value="1"/>
</dbReference>
<reference evidence="6 7" key="1">
    <citation type="submission" date="2021-12" db="EMBL/GenBank/DDBJ databases">
        <title>Genome sequencing of bacteria with rrn-lacking chromosome and rrn-plasmid.</title>
        <authorList>
            <person name="Anda M."/>
            <person name="Iwasaki W."/>
        </authorList>
    </citation>
    <scope>NUCLEOTIDE SEQUENCE [LARGE SCALE GENOMIC DNA]</scope>
    <source>
        <strain evidence="6 7">NBRC 15940</strain>
    </source>
</reference>
<organism evidence="6 7">
    <name type="scientific">Persicobacter diffluens</name>
    <dbReference type="NCBI Taxonomy" id="981"/>
    <lineage>
        <taxon>Bacteria</taxon>
        <taxon>Pseudomonadati</taxon>
        <taxon>Bacteroidota</taxon>
        <taxon>Cytophagia</taxon>
        <taxon>Cytophagales</taxon>
        <taxon>Persicobacteraceae</taxon>
        <taxon>Persicobacter</taxon>
    </lineage>
</organism>
<feature type="domain" description="Sulfatase N-terminal" evidence="5">
    <location>
        <begin position="24"/>
        <end position="310"/>
    </location>
</feature>
<dbReference type="SUPFAM" id="SSF48371">
    <property type="entry name" value="ARM repeat"/>
    <property type="match status" value="1"/>
</dbReference>
<dbReference type="PANTHER" id="PTHR42693">
    <property type="entry name" value="ARYLSULFATASE FAMILY MEMBER"/>
    <property type="match status" value="1"/>
</dbReference>
<dbReference type="SUPFAM" id="SSF53649">
    <property type="entry name" value="Alkaline phosphatase-like"/>
    <property type="match status" value="1"/>
</dbReference>
<keyword evidence="2" id="KW-0479">Metal-binding</keyword>
<evidence type="ECO:0000256" key="1">
    <source>
        <dbReference type="ARBA" id="ARBA00008779"/>
    </source>
</evidence>
<dbReference type="Pfam" id="PF00884">
    <property type="entry name" value="Sulfatase"/>
    <property type="match status" value="1"/>
</dbReference>
<comment type="similarity">
    <text evidence="1">Belongs to the sulfatase family.</text>
</comment>
<keyword evidence="7" id="KW-1185">Reference proteome</keyword>
<protein>
    <recommendedName>
        <fullName evidence="5">Sulfatase N-terminal domain-containing protein</fullName>
    </recommendedName>
</protein>
<dbReference type="InterPro" id="IPR024607">
    <property type="entry name" value="Sulfatase_CS"/>
</dbReference>
<evidence type="ECO:0000256" key="4">
    <source>
        <dbReference type="ARBA" id="ARBA00022837"/>
    </source>
</evidence>
<dbReference type="GO" id="GO:0004065">
    <property type="term" value="F:arylsulfatase activity"/>
    <property type="evidence" value="ECO:0007669"/>
    <property type="project" value="TreeGrafter"/>
</dbReference>
<dbReference type="Proteomes" id="UP001310022">
    <property type="component" value="Unassembled WGS sequence"/>
</dbReference>
<gene>
    <name evidence="6" type="ORF">PEDI_56060</name>
</gene>
<evidence type="ECO:0000259" key="5">
    <source>
        <dbReference type="Pfam" id="PF00884"/>
    </source>
</evidence>
<name>A0AAN4W3I5_9BACT</name>
<dbReference type="RefSeq" id="WP_338240119.1">
    <property type="nucleotide sequence ID" value="NZ_BQKE01000011.1"/>
</dbReference>
<evidence type="ECO:0000256" key="2">
    <source>
        <dbReference type="ARBA" id="ARBA00022723"/>
    </source>
</evidence>
<comment type="caution">
    <text evidence="6">The sequence shown here is derived from an EMBL/GenBank/DDBJ whole genome shotgun (WGS) entry which is preliminary data.</text>
</comment>
<dbReference type="GO" id="GO:0046872">
    <property type="term" value="F:metal ion binding"/>
    <property type="evidence" value="ECO:0007669"/>
    <property type="project" value="UniProtKB-KW"/>
</dbReference>
<dbReference type="InterPro" id="IPR017850">
    <property type="entry name" value="Alkaline_phosphatase_core_sf"/>
</dbReference>
<dbReference type="EMBL" id="BQKE01000011">
    <property type="protein sequence ID" value="GJM65054.1"/>
    <property type="molecule type" value="Genomic_DNA"/>
</dbReference>
<evidence type="ECO:0000313" key="7">
    <source>
        <dbReference type="Proteomes" id="UP001310022"/>
    </source>
</evidence>
<proteinExistence type="inferred from homology"/>
<accession>A0AAN4W3I5</accession>